<dbReference type="PANTHER" id="PTHR46148">
    <property type="entry name" value="CHROMO DOMAIN-CONTAINING PROTEIN"/>
    <property type="match status" value="1"/>
</dbReference>
<dbReference type="RefSeq" id="XP_038975354.1">
    <property type="nucleotide sequence ID" value="XM_039119426.1"/>
</dbReference>
<dbReference type="KEGG" id="pda:120106497"/>
<name>A0A8B8ZVE5_PHODC</name>
<proteinExistence type="predicted"/>
<organism evidence="2 3">
    <name type="scientific">Phoenix dactylifera</name>
    <name type="common">Date palm</name>
    <dbReference type="NCBI Taxonomy" id="42345"/>
    <lineage>
        <taxon>Eukaryota</taxon>
        <taxon>Viridiplantae</taxon>
        <taxon>Streptophyta</taxon>
        <taxon>Embryophyta</taxon>
        <taxon>Tracheophyta</taxon>
        <taxon>Spermatophyta</taxon>
        <taxon>Magnoliopsida</taxon>
        <taxon>Liliopsida</taxon>
        <taxon>Arecaceae</taxon>
        <taxon>Coryphoideae</taxon>
        <taxon>Phoeniceae</taxon>
        <taxon>Phoenix</taxon>
    </lineage>
</organism>
<keyword evidence="2" id="KW-1185">Reference proteome</keyword>
<gene>
    <name evidence="3" type="primary">LOC120106497</name>
</gene>
<evidence type="ECO:0000313" key="3">
    <source>
        <dbReference type="RefSeq" id="XP_038975354.1"/>
    </source>
</evidence>
<dbReference type="OrthoDB" id="779927at2759"/>
<dbReference type="Pfam" id="PF24626">
    <property type="entry name" value="SH3_Tf2-1"/>
    <property type="match status" value="1"/>
</dbReference>
<evidence type="ECO:0000313" key="2">
    <source>
        <dbReference type="Proteomes" id="UP000228380"/>
    </source>
</evidence>
<dbReference type="AlphaFoldDB" id="A0A8B8ZVE5"/>
<evidence type="ECO:0000259" key="1">
    <source>
        <dbReference type="Pfam" id="PF24626"/>
    </source>
</evidence>
<accession>A0A8B8ZVE5</accession>
<sequence length="228" mass="26681">MAPFEALYGRKCRSPICWDDVGERKLLGPEIVQQTVDKVQMIRERLRTAQSRQKSYADNRRRELEFQIGDHVFLRVSPTKGVMRFGVRGKLSPRYVGPFEILDKVGEVAYRLALPPALSSVHNVFHVSMLKKYVPEPSHVVAYEPLHLQEDLTYEEFPVRIVDRKDQVLRHRTIPFVKVQWNNHTEREATWELEEEMKVKYPQLFETSGMSISRTKFFLGGENVKTHI</sequence>
<protein>
    <submittedName>
        <fullName evidence="3">Uncharacterized protein LOC120106497</fullName>
    </submittedName>
</protein>
<dbReference type="SUPFAM" id="SSF54160">
    <property type="entry name" value="Chromo domain-like"/>
    <property type="match status" value="1"/>
</dbReference>
<dbReference type="InterPro" id="IPR056924">
    <property type="entry name" value="SH3_Tf2-1"/>
</dbReference>
<dbReference type="PANTHER" id="PTHR46148:SF60">
    <property type="entry name" value="CHROMO DOMAIN-CONTAINING PROTEIN"/>
    <property type="match status" value="1"/>
</dbReference>
<dbReference type="GeneID" id="120106497"/>
<feature type="domain" description="Tf2-1-like SH3-like" evidence="1">
    <location>
        <begin position="69"/>
        <end position="134"/>
    </location>
</feature>
<reference evidence="3" key="1">
    <citation type="submission" date="2025-08" db="UniProtKB">
        <authorList>
            <consortium name="RefSeq"/>
        </authorList>
    </citation>
    <scope>IDENTIFICATION</scope>
    <source>
        <tissue evidence="3">Young leaves</tissue>
    </source>
</reference>
<dbReference type="Proteomes" id="UP000228380">
    <property type="component" value="Unplaced"/>
</dbReference>
<dbReference type="InterPro" id="IPR016197">
    <property type="entry name" value="Chromo-like_dom_sf"/>
</dbReference>